<protein>
    <submittedName>
        <fullName evidence="3">Transcriptional regulator</fullName>
    </submittedName>
</protein>
<name>A0A511XBA5_9PROT</name>
<gene>
    <name evidence="3" type="ORF">ANI02nite_20900</name>
</gene>
<evidence type="ECO:0000259" key="1">
    <source>
        <dbReference type="Pfam" id="PF01590"/>
    </source>
</evidence>
<evidence type="ECO:0000259" key="2">
    <source>
        <dbReference type="Pfam" id="PF02954"/>
    </source>
</evidence>
<dbReference type="Proteomes" id="UP000321635">
    <property type="component" value="Unassembled WGS sequence"/>
</dbReference>
<dbReference type="RefSeq" id="WP_051291970.1">
    <property type="nucleotide sequence ID" value="NZ_AUBI01000003.1"/>
</dbReference>
<dbReference type="OrthoDB" id="9805953at2"/>
<organism evidence="3 4">
    <name type="scientific">Acetobacter nitrogenifigens DSM 23921 = NBRC 105050</name>
    <dbReference type="NCBI Taxonomy" id="1120919"/>
    <lineage>
        <taxon>Bacteria</taxon>
        <taxon>Pseudomonadati</taxon>
        <taxon>Pseudomonadota</taxon>
        <taxon>Alphaproteobacteria</taxon>
        <taxon>Acetobacterales</taxon>
        <taxon>Acetobacteraceae</taxon>
        <taxon>Acetobacter</taxon>
    </lineage>
</organism>
<sequence>MTLVDISAQPERHGAKIRSAVAAGDGARSRIAASWHRCASYYGLAPESVVSRRILTERELRDSREQLGSLSDRIFPALSRLSKILSPYNVCTSFATPDGVIVALETFVDDADALRNWGLARGADWSEPREGTNGIGTCLVEETPIAIRHDEHFFLRDTVMTCLAAPVFDHLGQIGGAFNVSLCGSDVDSPARALIASLVLSSTRQIEIDHFHACYANRKIISLPPANGQSGGVLLAVDADGVICGATRAARTQFSLTDARLRSGVCASDVVAQGDDDFGTSERSVIRRELVRTNGNVSAAARNLGVSLATLKRRIARYELRNVFRGE</sequence>
<keyword evidence="4" id="KW-1185">Reference proteome</keyword>
<dbReference type="AlphaFoldDB" id="A0A511XBA5"/>
<dbReference type="SUPFAM" id="SSF46689">
    <property type="entry name" value="Homeodomain-like"/>
    <property type="match status" value="1"/>
</dbReference>
<feature type="domain" description="GAF" evidence="1">
    <location>
        <begin position="104"/>
        <end position="189"/>
    </location>
</feature>
<dbReference type="InterPro" id="IPR003018">
    <property type="entry name" value="GAF"/>
</dbReference>
<feature type="domain" description="DNA binding HTH" evidence="2">
    <location>
        <begin position="282"/>
        <end position="318"/>
    </location>
</feature>
<dbReference type="PRINTS" id="PR01590">
    <property type="entry name" value="HTHFIS"/>
</dbReference>
<dbReference type="Gene3D" id="1.10.10.60">
    <property type="entry name" value="Homeodomain-like"/>
    <property type="match status" value="1"/>
</dbReference>
<dbReference type="EMBL" id="BJYF01000012">
    <property type="protein sequence ID" value="GEN60206.1"/>
    <property type="molecule type" value="Genomic_DNA"/>
</dbReference>
<accession>A0A511XBA5</accession>
<dbReference type="STRING" id="1120919.GCA_000429165_01064"/>
<dbReference type="InterPro" id="IPR002197">
    <property type="entry name" value="HTH_Fis"/>
</dbReference>
<reference evidence="3 4" key="1">
    <citation type="submission" date="2019-07" db="EMBL/GenBank/DDBJ databases">
        <title>Whole genome shotgun sequence of Acetobacter nitrogenifigens NBRC 105050.</title>
        <authorList>
            <person name="Hosoyama A."/>
            <person name="Uohara A."/>
            <person name="Ohji S."/>
            <person name="Ichikawa N."/>
        </authorList>
    </citation>
    <scope>NUCLEOTIDE SEQUENCE [LARGE SCALE GENOMIC DNA]</scope>
    <source>
        <strain evidence="3 4">NBRC 105050</strain>
    </source>
</reference>
<dbReference type="InterPro" id="IPR029016">
    <property type="entry name" value="GAF-like_dom_sf"/>
</dbReference>
<dbReference type="Gene3D" id="3.30.450.40">
    <property type="match status" value="1"/>
</dbReference>
<proteinExistence type="predicted"/>
<dbReference type="Pfam" id="PF01590">
    <property type="entry name" value="GAF"/>
    <property type="match status" value="1"/>
</dbReference>
<evidence type="ECO:0000313" key="4">
    <source>
        <dbReference type="Proteomes" id="UP000321635"/>
    </source>
</evidence>
<dbReference type="GO" id="GO:0043565">
    <property type="term" value="F:sequence-specific DNA binding"/>
    <property type="evidence" value="ECO:0007669"/>
    <property type="project" value="InterPro"/>
</dbReference>
<dbReference type="InterPro" id="IPR009057">
    <property type="entry name" value="Homeodomain-like_sf"/>
</dbReference>
<comment type="caution">
    <text evidence="3">The sequence shown here is derived from an EMBL/GenBank/DDBJ whole genome shotgun (WGS) entry which is preliminary data.</text>
</comment>
<dbReference type="SUPFAM" id="SSF55781">
    <property type="entry name" value="GAF domain-like"/>
    <property type="match status" value="1"/>
</dbReference>
<dbReference type="Pfam" id="PF02954">
    <property type="entry name" value="HTH_8"/>
    <property type="match status" value="1"/>
</dbReference>
<evidence type="ECO:0000313" key="3">
    <source>
        <dbReference type="EMBL" id="GEN60206.1"/>
    </source>
</evidence>